<proteinExistence type="predicted"/>
<keyword evidence="2" id="KW-1185">Reference proteome</keyword>
<evidence type="ECO:0000313" key="2">
    <source>
        <dbReference type="Proteomes" id="UP000694402"/>
    </source>
</evidence>
<name>A0A8C8ME92_ONCTS</name>
<dbReference type="Proteomes" id="UP000694402">
    <property type="component" value="Unassembled WGS sequence"/>
</dbReference>
<reference evidence="2" key="1">
    <citation type="journal article" date="2018" name="PLoS ONE">
        <title>Chinook salmon (Oncorhynchus tshawytscha) genome and transcriptome.</title>
        <authorList>
            <person name="Christensen K.A."/>
            <person name="Leong J.S."/>
            <person name="Sakhrani D."/>
            <person name="Biagi C.A."/>
            <person name="Minkley D.R."/>
            <person name="Withler R.E."/>
            <person name="Rondeau E.B."/>
            <person name="Koop B.F."/>
            <person name="Devlin R.H."/>
        </authorList>
    </citation>
    <scope>NUCLEOTIDE SEQUENCE [LARGE SCALE GENOMIC DNA]</scope>
</reference>
<protein>
    <submittedName>
        <fullName evidence="1">Uncharacterized protein</fullName>
    </submittedName>
</protein>
<reference evidence="1" key="3">
    <citation type="submission" date="2025-09" db="UniProtKB">
        <authorList>
            <consortium name="Ensembl"/>
        </authorList>
    </citation>
    <scope>IDENTIFICATION</scope>
</reference>
<dbReference type="Ensembl" id="ENSOTST00005189274.1">
    <property type="protein sequence ID" value="ENSOTSP00005156382.1"/>
    <property type="gene ID" value="ENSOTSG00005071008.1"/>
</dbReference>
<sequence>PFTATRVLYWVSGHQSHSLTDATPECFPAARSPGERSHGLRSLRVRSPYVLPGMEQEEGALFCHSQEGGGLNQQGDTGKRHGGLHAHLCLLPGDMREDPRMMWCCCQVVGECLP</sequence>
<organism evidence="1 2">
    <name type="scientific">Oncorhynchus tshawytscha</name>
    <name type="common">Chinook salmon</name>
    <name type="synonym">Salmo tshawytscha</name>
    <dbReference type="NCBI Taxonomy" id="74940"/>
    <lineage>
        <taxon>Eukaryota</taxon>
        <taxon>Metazoa</taxon>
        <taxon>Chordata</taxon>
        <taxon>Craniata</taxon>
        <taxon>Vertebrata</taxon>
        <taxon>Euteleostomi</taxon>
        <taxon>Actinopterygii</taxon>
        <taxon>Neopterygii</taxon>
        <taxon>Teleostei</taxon>
        <taxon>Protacanthopterygii</taxon>
        <taxon>Salmoniformes</taxon>
        <taxon>Salmonidae</taxon>
        <taxon>Salmoninae</taxon>
        <taxon>Oncorhynchus</taxon>
    </lineage>
</organism>
<evidence type="ECO:0000313" key="1">
    <source>
        <dbReference type="Ensembl" id="ENSOTSP00005156382.1"/>
    </source>
</evidence>
<dbReference type="AlphaFoldDB" id="A0A8C8ME92"/>
<reference evidence="1" key="2">
    <citation type="submission" date="2025-08" db="UniProtKB">
        <authorList>
            <consortium name="Ensembl"/>
        </authorList>
    </citation>
    <scope>IDENTIFICATION</scope>
</reference>
<accession>A0A8C8ME92</accession>